<evidence type="ECO:0000256" key="9">
    <source>
        <dbReference type="ARBA" id="ARBA00022824"/>
    </source>
</evidence>
<dbReference type="PROSITE" id="PS00518">
    <property type="entry name" value="ZF_RING_1"/>
    <property type="match status" value="1"/>
</dbReference>
<keyword evidence="24" id="KW-1185">Reference proteome</keyword>
<feature type="compositionally biased region" description="Low complexity" evidence="19">
    <location>
        <begin position="16"/>
        <end position="25"/>
    </location>
</feature>
<dbReference type="FunFam" id="3.30.40.10:FF:000331">
    <property type="entry name" value="Bifunctional apoptosis regulator"/>
    <property type="match status" value="1"/>
</dbReference>
<evidence type="ECO:0000256" key="14">
    <source>
        <dbReference type="ARBA" id="ARBA00023180"/>
    </source>
</evidence>
<keyword evidence="9" id="KW-0256">Endoplasmic reticulum</keyword>
<dbReference type="FunFam" id="1.10.150.50:FF:000053">
    <property type="entry name" value="Bifunctional apoptosis regulator"/>
    <property type="match status" value="1"/>
</dbReference>
<keyword evidence="12 20" id="KW-1133">Transmembrane helix</keyword>
<evidence type="ECO:0000256" key="16">
    <source>
        <dbReference type="ARBA" id="ARBA00062081"/>
    </source>
</evidence>
<dbReference type="GO" id="GO:0008270">
    <property type="term" value="F:zinc ion binding"/>
    <property type="evidence" value="ECO:0007669"/>
    <property type="project" value="UniProtKB-KW"/>
</dbReference>
<dbReference type="EC" id="2.3.2.27" evidence="3"/>
<organism evidence="23 24">
    <name type="scientific">Haplochromis burtoni</name>
    <name type="common">Burton's mouthbrooder</name>
    <name type="synonym">Chromis burtoni</name>
    <dbReference type="NCBI Taxonomy" id="8153"/>
    <lineage>
        <taxon>Eukaryota</taxon>
        <taxon>Metazoa</taxon>
        <taxon>Chordata</taxon>
        <taxon>Craniata</taxon>
        <taxon>Vertebrata</taxon>
        <taxon>Euteleostomi</taxon>
        <taxon>Actinopterygii</taxon>
        <taxon>Neopterygii</taxon>
        <taxon>Teleostei</taxon>
        <taxon>Neoteleostei</taxon>
        <taxon>Acanthomorphata</taxon>
        <taxon>Ovalentaria</taxon>
        <taxon>Cichlomorphae</taxon>
        <taxon>Cichliformes</taxon>
        <taxon>Cichlidae</taxon>
        <taxon>African cichlids</taxon>
        <taxon>Pseudocrenilabrinae</taxon>
        <taxon>Haplochromini</taxon>
        <taxon>Haplochromis</taxon>
    </lineage>
</organism>
<dbReference type="InterPro" id="IPR001841">
    <property type="entry name" value="Znf_RING"/>
</dbReference>
<dbReference type="AlphaFoldDB" id="A0A3Q2WFR8"/>
<keyword evidence="13 20" id="KW-0472">Membrane</keyword>
<dbReference type="Proteomes" id="UP000264840">
    <property type="component" value="Unplaced"/>
</dbReference>
<dbReference type="SMART" id="SM00184">
    <property type="entry name" value="RING"/>
    <property type="match status" value="1"/>
</dbReference>
<feature type="transmembrane region" description="Helical" evidence="20">
    <location>
        <begin position="397"/>
        <end position="423"/>
    </location>
</feature>
<feature type="domain" description="RING-type" evidence="21">
    <location>
        <begin position="43"/>
        <end position="83"/>
    </location>
</feature>
<keyword evidence="11" id="KW-0832">Ubl conjugation</keyword>
<sequence length="446" mass="51924">MKLNSANDSVEELMDESSLLSESSDPPQLKSSASGISENEFSCHCCYDILVNPTTLTCGHNFCRHCLALWWESSQKNECPECREKWEGFPKINILLRDATDKLFGEVVQRRKAEIQANPKISRSLLAFQRYFDSQICFGIYIYVYIGVKSMKTVNLKTSLVMVLVYHWSSGPVDQHDLLITKPVSHWTPEEVVSWLENLGPWAQLYKEPFQQENVNGRLLLMLGEEELLKSPYSIENPAHRRVILAELERVKALGVKPPQNLWEYKAANAGKSLFLLYALKRSPRLTIFYLYLFDYSETFLPFLHTCCPAVTDSDQPVDPSWQQWAEFLVKYCLLPYQLIAEFAWDWLAVHYWTSRFIIVNAMLLSVLEGCALWRLWMRARIRTLPQMMWSHLWKMLTQGFAFALLWPFVPQFVCNCLFYWALYFSPIINIDLVVQQLMHPETVAL</sequence>
<comment type="subcellular location">
    <subcellularLocation>
        <location evidence="2">Endoplasmic reticulum membrane</location>
        <topology evidence="2">Multi-pass membrane protein</topology>
    </subcellularLocation>
</comment>
<evidence type="ECO:0000256" key="8">
    <source>
        <dbReference type="ARBA" id="ARBA00022771"/>
    </source>
</evidence>
<feature type="region of interest" description="Disordered" evidence="19">
    <location>
        <begin position="14"/>
        <end position="33"/>
    </location>
</feature>
<dbReference type="CDD" id="cd16497">
    <property type="entry name" value="RING-HC_BAR"/>
    <property type="match status" value="1"/>
</dbReference>
<keyword evidence="6" id="KW-0053">Apoptosis</keyword>
<proteinExistence type="predicted"/>
<comment type="catalytic activity">
    <reaction evidence="1">
        <text>S-ubiquitinyl-[E2 ubiquitin-conjugating enzyme]-L-cysteine + [acceptor protein]-L-lysine = [E2 ubiquitin-conjugating enzyme]-L-cysteine + N(6)-ubiquitinyl-[acceptor protein]-L-lysine.</text>
        <dbReference type="EC" id="2.3.2.27"/>
    </reaction>
</comment>
<evidence type="ECO:0000256" key="5">
    <source>
        <dbReference type="ARBA" id="ARBA00022692"/>
    </source>
</evidence>
<evidence type="ECO:0000313" key="24">
    <source>
        <dbReference type="Proteomes" id="UP000264840"/>
    </source>
</evidence>
<keyword evidence="7" id="KW-0479">Metal-binding</keyword>
<comment type="function">
    <text evidence="15">Membrane-bound E3 ubiquitin ligase that plays a role in several processes including apoptosis regulation or reticulum endoplasmic stress. Has anti-apoptotic activity, both for apoptosis triggered via death-receptors and via mitochondrial factors. Contributes to the dynamic control of IRE1/ERN1 signaling during ER stress by inducing BAX inhibitor 1/TMBIM6 proteasomal degradation. Promotes the activation of TGF-beta signaling by mediating the 'Lys-63'-linked ubiquitination of TGFBR1 which is critical to activate the pathway. Together with NGFR, negatively regulates NF-kappa-B and JNK-related signaling pathways. Promotes the proteasome-mediated degradation of PNPLA3, a protein involveld in lipid metabolism.</text>
</comment>
<dbReference type="InterPro" id="IPR017907">
    <property type="entry name" value="Znf_RING_CS"/>
</dbReference>
<dbReference type="GO" id="GO:0006915">
    <property type="term" value="P:apoptotic process"/>
    <property type="evidence" value="ECO:0007669"/>
    <property type="project" value="UniProtKB-KW"/>
</dbReference>
<dbReference type="GeneTree" id="ENSGT00390000005386"/>
<dbReference type="SUPFAM" id="SSF57850">
    <property type="entry name" value="RING/U-box"/>
    <property type="match status" value="1"/>
</dbReference>
<evidence type="ECO:0000256" key="6">
    <source>
        <dbReference type="ARBA" id="ARBA00022703"/>
    </source>
</evidence>
<feature type="transmembrane region" description="Helical" evidence="20">
    <location>
        <begin position="357"/>
        <end position="377"/>
    </location>
</feature>
<evidence type="ECO:0000259" key="21">
    <source>
        <dbReference type="PROSITE" id="PS50089"/>
    </source>
</evidence>
<dbReference type="GO" id="GO:0005634">
    <property type="term" value="C:nucleus"/>
    <property type="evidence" value="ECO:0007669"/>
    <property type="project" value="TreeGrafter"/>
</dbReference>
<keyword evidence="5 20" id="KW-0812">Transmembrane</keyword>
<reference evidence="23" key="2">
    <citation type="submission" date="2025-09" db="UniProtKB">
        <authorList>
            <consortium name="Ensembl"/>
        </authorList>
    </citation>
    <scope>IDENTIFICATION</scope>
</reference>
<evidence type="ECO:0000256" key="15">
    <source>
        <dbReference type="ARBA" id="ARBA00055004"/>
    </source>
</evidence>
<dbReference type="Pfam" id="PF00097">
    <property type="entry name" value="zf-C3HC4"/>
    <property type="match status" value="1"/>
</dbReference>
<evidence type="ECO:0000256" key="18">
    <source>
        <dbReference type="PROSITE-ProRule" id="PRU00175"/>
    </source>
</evidence>
<name>A0A3Q2WFR8_HAPBU</name>
<dbReference type="InterPro" id="IPR018957">
    <property type="entry name" value="Znf_C3HC4_RING-type"/>
</dbReference>
<keyword evidence="10" id="KW-0862">Zinc</keyword>
<dbReference type="GO" id="GO:0043161">
    <property type="term" value="P:proteasome-mediated ubiquitin-dependent protein catabolic process"/>
    <property type="evidence" value="ECO:0007669"/>
    <property type="project" value="TreeGrafter"/>
</dbReference>
<evidence type="ECO:0000313" key="23">
    <source>
        <dbReference type="Ensembl" id="ENSHBUP00000024878.1"/>
    </source>
</evidence>
<dbReference type="PANTHER" id="PTHR15898:SF13">
    <property type="entry name" value="BIFUNCTIONAL APOPTOSIS REGULATOR"/>
    <property type="match status" value="1"/>
</dbReference>
<evidence type="ECO:0000256" key="19">
    <source>
        <dbReference type="SAM" id="MobiDB-lite"/>
    </source>
</evidence>
<feature type="domain" description="SAM" evidence="22">
    <location>
        <begin position="187"/>
        <end position="254"/>
    </location>
</feature>
<evidence type="ECO:0000256" key="1">
    <source>
        <dbReference type="ARBA" id="ARBA00000900"/>
    </source>
</evidence>
<evidence type="ECO:0000256" key="3">
    <source>
        <dbReference type="ARBA" id="ARBA00012483"/>
    </source>
</evidence>
<comment type="subunit">
    <text evidence="16">Interacts with CASP8, BCL2 and BCL2L1 through SAM domain and also with HIP1, IFT57, ESRRBL1 and BCAP31. Interacts with NGFR; this interaction inhibits NF-kappa-B and JNK-related signaling pathways.</text>
</comment>
<dbReference type="Gene3D" id="3.30.40.10">
    <property type="entry name" value="Zinc/RING finger domain, C3HC4 (zinc finger)"/>
    <property type="match status" value="1"/>
</dbReference>
<evidence type="ECO:0000256" key="20">
    <source>
        <dbReference type="SAM" id="Phobius"/>
    </source>
</evidence>
<evidence type="ECO:0000256" key="13">
    <source>
        <dbReference type="ARBA" id="ARBA00023136"/>
    </source>
</evidence>
<evidence type="ECO:0000256" key="12">
    <source>
        <dbReference type="ARBA" id="ARBA00022989"/>
    </source>
</evidence>
<reference evidence="23" key="1">
    <citation type="submission" date="2025-08" db="UniProtKB">
        <authorList>
            <consortium name="Ensembl"/>
        </authorList>
    </citation>
    <scope>IDENTIFICATION</scope>
</reference>
<dbReference type="PROSITE" id="PS50089">
    <property type="entry name" value="ZF_RING_2"/>
    <property type="match status" value="1"/>
</dbReference>
<evidence type="ECO:0000256" key="11">
    <source>
        <dbReference type="ARBA" id="ARBA00022843"/>
    </source>
</evidence>
<evidence type="ECO:0000256" key="4">
    <source>
        <dbReference type="ARBA" id="ARBA00022679"/>
    </source>
</evidence>
<evidence type="ECO:0000256" key="17">
    <source>
        <dbReference type="ARBA" id="ARBA00073013"/>
    </source>
</evidence>
<dbReference type="InterPro" id="IPR001660">
    <property type="entry name" value="SAM"/>
</dbReference>
<dbReference type="SMART" id="SM00454">
    <property type="entry name" value="SAM"/>
    <property type="match status" value="1"/>
</dbReference>
<dbReference type="Gene3D" id="1.10.150.50">
    <property type="entry name" value="Transcription Factor, Ets-1"/>
    <property type="match status" value="1"/>
</dbReference>
<dbReference type="SUPFAM" id="SSF47769">
    <property type="entry name" value="SAM/Pointed domain"/>
    <property type="match status" value="1"/>
</dbReference>
<accession>A0A3Q2WFR8</accession>
<dbReference type="GO" id="GO:0061630">
    <property type="term" value="F:ubiquitin protein ligase activity"/>
    <property type="evidence" value="ECO:0007669"/>
    <property type="project" value="UniProtKB-EC"/>
</dbReference>
<dbReference type="PANTHER" id="PTHR15898">
    <property type="entry name" value="BIFUNCTIONAL APOPTOSIS REGULATOR"/>
    <property type="match status" value="1"/>
</dbReference>
<evidence type="ECO:0000256" key="2">
    <source>
        <dbReference type="ARBA" id="ARBA00004477"/>
    </source>
</evidence>
<evidence type="ECO:0000256" key="7">
    <source>
        <dbReference type="ARBA" id="ARBA00022723"/>
    </source>
</evidence>
<protein>
    <recommendedName>
        <fullName evidence="17">Bifunctional apoptosis regulator</fullName>
        <ecNumber evidence="3">2.3.2.27</ecNumber>
    </recommendedName>
</protein>
<evidence type="ECO:0000259" key="22">
    <source>
        <dbReference type="PROSITE" id="PS50105"/>
    </source>
</evidence>
<dbReference type="InterPro" id="IPR013761">
    <property type="entry name" value="SAM/pointed_sf"/>
</dbReference>
<evidence type="ECO:0000256" key="10">
    <source>
        <dbReference type="ARBA" id="ARBA00022833"/>
    </source>
</evidence>
<dbReference type="Ensembl" id="ENSHBUT00000007404.1">
    <property type="protein sequence ID" value="ENSHBUP00000024878.1"/>
    <property type="gene ID" value="ENSHBUG00000006611.1"/>
</dbReference>
<keyword evidence="14" id="KW-0325">Glycoprotein</keyword>
<keyword evidence="8 18" id="KW-0863">Zinc-finger</keyword>
<keyword evidence="4" id="KW-0808">Transferase</keyword>
<dbReference type="PROSITE" id="PS50105">
    <property type="entry name" value="SAM_DOMAIN"/>
    <property type="match status" value="1"/>
</dbReference>
<dbReference type="Pfam" id="PF00536">
    <property type="entry name" value="SAM_1"/>
    <property type="match status" value="1"/>
</dbReference>
<dbReference type="InterPro" id="IPR013083">
    <property type="entry name" value="Znf_RING/FYVE/PHD"/>
</dbReference>
<dbReference type="GO" id="GO:0005789">
    <property type="term" value="C:endoplasmic reticulum membrane"/>
    <property type="evidence" value="ECO:0007669"/>
    <property type="project" value="UniProtKB-SubCell"/>
</dbReference>